<gene>
    <name evidence="6" type="ORF">CLOSTASPAR_05886</name>
</gene>
<comment type="similarity">
    <text evidence="1">Belongs to the LysR transcriptional regulatory family.</text>
</comment>
<dbReference type="Pfam" id="PF03466">
    <property type="entry name" value="LysR_substrate"/>
    <property type="match status" value="1"/>
</dbReference>
<dbReference type="GO" id="GO:0000976">
    <property type="term" value="F:transcription cis-regulatory region binding"/>
    <property type="evidence" value="ECO:0007669"/>
    <property type="project" value="TreeGrafter"/>
</dbReference>
<dbReference type="GO" id="GO:0003700">
    <property type="term" value="F:DNA-binding transcription factor activity"/>
    <property type="evidence" value="ECO:0007669"/>
    <property type="project" value="InterPro"/>
</dbReference>
<dbReference type="SUPFAM" id="SSF53850">
    <property type="entry name" value="Periplasmic binding protein-like II"/>
    <property type="match status" value="1"/>
</dbReference>
<proteinExistence type="inferred from homology"/>
<feature type="domain" description="HTH lysR-type" evidence="5">
    <location>
        <begin position="9"/>
        <end position="65"/>
    </location>
</feature>
<dbReference type="InterPro" id="IPR036390">
    <property type="entry name" value="WH_DNA-bd_sf"/>
</dbReference>
<dbReference type="Proteomes" id="UP000004756">
    <property type="component" value="Unassembled WGS sequence"/>
</dbReference>
<reference evidence="6 7" key="1">
    <citation type="submission" date="2009-02" db="EMBL/GenBank/DDBJ databases">
        <title>Draft genome sequence of Clostridium asparagiforme (DSM 15981).</title>
        <authorList>
            <person name="Sudarsanam P."/>
            <person name="Ley R."/>
            <person name="Guruge J."/>
            <person name="Turnbaugh P.J."/>
            <person name="Mahowald M."/>
            <person name="Liep D."/>
            <person name="Gordon J."/>
        </authorList>
    </citation>
    <scope>NUCLEOTIDE SEQUENCE [LARGE SCALE GENOMIC DNA]</scope>
    <source>
        <strain evidence="6 7">DSM 15981</strain>
    </source>
</reference>
<dbReference type="PROSITE" id="PS50931">
    <property type="entry name" value="HTH_LYSR"/>
    <property type="match status" value="1"/>
</dbReference>
<comment type="caution">
    <text evidence="6">The sequence shown here is derived from an EMBL/GenBank/DDBJ whole genome shotgun (WGS) entry which is preliminary data.</text>
</comment>
<dbReference type="PANTHER" id="PTHR30126">
    <property type="entry name" value="HTH-TYPE TRANSCRIPTIONAL REGULATOR"/>
    <property type="match status" value="1"/>
</dbReference>
<protein>
    <submittedName>
        <fullName evidence="6">LysR substrate binding domain protein</fullName>
    </submittedName>
</protein>
<keyword evidence="3" id="KW-0238">DNA-binding</keyword>
<dbReference type="PRINTS" id="PR00039">
    <property type="entry name" value="HTHLYSR"/>
</dbReference>
<evidence type="ECO:0000256" key="3">
    <source>
        <dbReference type="ARBA" id="ARBA00023125"/>
    </source>
</evidence>
<name>C0D9D6_9FIRM</name>
<dbReference type="AlphaFoldDB" id="C0D9D6"/>
<dbReference type="SUPFAM" id="SSF46785">
    <property type="entry name" value="Winged helix' DNA-binding domain"/>
    <property type="match status" value="1"/>
</dbReference>
<dbReference type="InterPro" id="IPR036388">
    <property type="entry name" value="WH-like_DNA-bd_sf"/>
</dbReference>
<keyword evidence="2" id="KW-0805">Transcription regulation</keyword>
<dbReference type="EMBL" id="ACCJ01000488">
    <property type="protein sequence ID" value="EEG52059.1"/>
    <property type="molecule type" value="Genomic_DNA"/>
</dbReference>
<evidence type="ECO:0000313" key="6">
    <source>
        <dbReference type="EMBL" id="EEG52059.1"/>
    </source>
</evidence>
<evidence type="ECO:0000313" key="7">
    <source>
        <dbReference type="Proteomes" id="UP000004756"/>
    </source>
</evidence>
<evidence type="ECO:0000256" key="2">
    <source>
        <dbReference type="ARBA" id="ARBA00023015"/>
    </source>
</evidence>
<accession>C0D9D6</accession>
<dbReference type="HOGENOM" id="CLU_039613_6_1_9"/>
<dbReference type="Pfam" id="PF00126">
    <property type="entry name" value="HTH_1"/>
    <property type="match status" value="1"/>
</dbReference>
<keyword evidence="7" id="KW-1185">Reference proteome</keyword>
<dbReference type="InterPro" id="IPR000847">
    <property type="entry name" value="LysR_HTH_N"/>
</dbReference>
<dbReference type="Gene3D" id="1.10.10.10">
    <property type="entry name" value="Winged helix-like DNA-binding domain superfamily/Winged helix DNA-binding domain"/>
    <property type="match status" value="1"/>
</dbReference>
<evidence type="ECO:0000256" key="1">
    <source>
        <dbReference type="ARBA" id="ARBA00009437"/>
    </source>
</evidence>
<sequence length="300" mass="34459">MTKEYPAMLDFRIETFLCVCKYMNFTKASTALNITQPAVSQHIHYLEDEYSAKLFEYKNRKLSLTPAGEELYRAALTMKHDDRILAKRMKLAGQPVRKLSFGATLTVGEFLFPAKVASYLEANPRTDIRMTIRNTHELLEMIDSGAIDFAVIEGYFPMTEYGYRTYSLEPYAAVYKTGYQFKCGHTPNSIRDLLCEPLLIREEGSGTREILERYLAGTNLSLDDFEHTLEVDSIHVIKQLALAGCGITFLYQIAVKEELLDGRLELALLPGLDAKHEFSFVWRKDSIYKDEYDRLFELFS</sequence>
<organism evidence="6 7">
    <name type="scientific">[Clostridium] asparagiforme DSM 15981</name>
    <dbReference type="NCBI Taxonomy" id="518636"/>
    <lineage>
        <taxon>Bacteria</taxon>
        <taxon>Bacillati</taxon>
        <taxon>Bacillota</taxon>
        <taxon>Clostridia</taxon>
        <taxon>Lachnospirales</taxon>
        <taxon>Lachnospiraceae</taxon>
        <taxon>Enterocloster</taxon>
    </lineage>
</organism>
<evidence type="ECO:0000259" key="5">
    <source>
        <dbReference type="PROSITE" id="PS50931"/>
    </source>
</evidence>
<keyword evidence="4" id="KW-0804">Transcription</keyword>
<dbReference type="PANTHER" id="PTHR30126:SF39">
    <property type="entry name" value="HTH-TYPE TRANSCRIPTIONAL REGULATOR CYSL"/>
    <property type="match status" value="1"/>
</dbReference>
<dbReference type="InterPro" id="IPR005119">
    <property type="entry name" value="LysR_subst-bd"/>
</dbReference>
<evidence type="ECO:0000256" key="4">
    <source>
        <dbReference type="ARBA" id="ARBA00023163"/>
    </source>
</evidence>
<dbReference type="Gene3D" id="3.40.190.10">
    <property type="entry name" value="Periplasmic binding protein-like II"/>
    <property type="match status" value="2"/>
</dbReference>